<gene>
    <name evidence="6" type="ORF">GCM10022202_34230</name>
</gene>
<dbReference type="SMART" id="SM00382">
    <property type="entry name" value="AAA"/>
    <property type="match status" value="1"/>
</dbReference>
<sequence>MADNPGIAVRGVRRSFGDVNAVSDATFEAPAGRVTALVGPNGSGKTTLLLMLASLLRPDAGSIAIAGADPVSSPAVVRSRVGWMPDALGAWPSLTARETLAVTGRLYRLSAQRAAARAAELLAVVGLTDLADRPARVLSRGQKQRLGLARALVHDPAVLLLDEPASGLDPQARIELRSLLRSLAAGGRTVLVSSHVLSELEEIADDAVFMVRGTVVSEGDVARASAGERDWRIRLLPGQGDPAGNREIVVLLATAGVNTAALRRDRGDLVAPFPSDEAAAAALSAMVTAGLRITEFAPVAGRLEQTFLGLSAPEGHAS</sequence>
<keyword evidence="3" id="KW-0547">Nucleotide-binding</keyword>
<dbReference type="PANTHER" id="PTHR43335">
    <property type="entry name" value="ABC TRANSPORTER, ATP-BINDING PROTEIN"/>
    <property type="match status" value="1"/>
</dbReference>
<dbReference type="InterPro" id="IPR027417">
    <property type="entry name" value="P-loop_NTPase"/>
</dbReference>
<keyword evidence="7" id="KW-1185">Reference proteome</keyword>
<dbReference type="CDD" id="cd03230">
    <property type="entry name" value="ABC_DR_subfamily_A"/>
    <property type="match status" value="1"/>
</dbReference>
<comment type="similarity">
    <text evidence="1">Belongs to the ABC transporter superfamily.</text>
</comment>
<proteinExistence type="inferred from homology"/>
<dbReference type="Proteomes" id="UP001410795">
    <property type="component" value="Unassembled WGS sequence"/>
</dbReference>
<accession>A0ABP7BWG4</accession>
<evidence type="ECO:0000256" key="4">
    <source>
        <dbReference type="ARBA" id="ARBA00022840"/>
    </source>
</evidence>
<dbReference type="Gene3D" id="3.40.50.300">
    <property type="entry name" value="P-loop containing nucleotide triphosphate hydrolases"/>
    <property type="match status" value="1"/>
</dbReference>
<protein>
    <submittedName>
        <fullName evidence="6">ABC transporter ATP-binding protein</fullName>
    </submittedName>
</protein>
<evidence type="ECO:0000256" key="1">
    <source>
        <dbReference type="ARBA" id="ARBA00005417"/>
    </source>
</evidence>
<name>A0ABP7BWG4_9MICO</name>
<dbReference type="Pfam" id="PF00005">
    <property type="entry name" value="ABC_tran"/>
    <property type="match status" value="1"/>
</dbReference>
<evidence type="ECO:0000256" key="2">
    <source>
        <dbReference type="ARBA" id="ARBA00022448"/>
    </source>
</evidence>
<evidence type="ECO:0000256" key="3">
    <source>
        <dbReference type="ARBA" id="ARBA00022741"/>
    </source>
</evidence>
<reference evidence="7" key="1">
    <citation type="journal article" date="2019" name="Int. J. Syst. Evol. Microbiol.">
        <title>The Global Catalogue of Microorganisms (GCM) 10K type strain sequencing project: providing services to taxonomists for standard genome sequencing and annotation.</title>
        <authorList>
            <consortium name="The Broad Institute Genomics Platform"/>
            <consortium name="The Broad Institute Genome Sequencing Center for Infectious Disease"/>
            <person name="Wu L."/>
            <person name="Ma J."/>
        </authorList>
    </citation>
    <scope>NUCLEOTIDE SEQUENCE [LARGE SCALE GENOMIC DNA]</scope>
    <source>
        <strain evidence="7">JCM 16546</strain>
    </source>
</reference>
<dbReference type="InterPro" id="IPR003439">
    <property type="entry name" value="ABC_transporter-like_ATP-bd"/>
</dbReference>
<keyword evidence="4 6" id="KW-0067">ATP-binding</keyword>
<dbReference type="PROSITE" id="PS50893">
    <property type="entry name" value="ABC_TRANSPORTER_2"/>
    <property type="match status" value="1"/>
</dbReference>
<keyword evidence="2" id="KW-0813">Transport</keyword>
<dbReference type="PANTHER" id="PTHR43335:SF3">
    <property type="entry name" value="ABC TRANSPORTER"/>
    <property type="match status" value="1"/>
</dbReference>
<evidence type="ECO:0000313" key="6">
    <source>
        <dbReference type="EMBL" id="GAA3669303.1"/>
    </source>
</evidence>
<organism evidence="6 7">
    <name type="scientific">Microbacterium marinilacus</name>
    <dbReference type="NCBI Taxonomy" id="415209"/>
    <lineage>
        <taxon>Bacteria</taxon>
        <taxon>Bacillati</taxon>
        <taxon>Actinomycetota</taxon>
        <taxon>Actinomycetes</taxon>
        <taxon>Micrococcales</taxon>
        <taxon>Microbacteriaceae</taxon>
        <taxon>Microbacterium</taxon>
    </lineage>
</organism>
<dbReference type="EMBL" id="BAAAYV010000025">
    <property type="protein sequence ID" value="GAA3669303.1"/>
    <property type="molecule type" value="Genomic_DNA"/>
</dbReference>
<dbReference type="GO" id="GO:0005524">
    <property type="term" value="F:ATP binding"/>
    <property type="evidence" value="ECO:0007669"/>
    <property type="project" value="UniProtKB-KW"/>
</dbReference>
<dbReference type="RefSeq" id="WP_221857238.1">
    <property type="nucleotide sequence ID" value="NZ_BAAAYV010000025.1"/>
</dbReference>
<evidence type="ECO:0000259" key="5">
    <source>
        <dbReference type="PROSITE" id="PS50893"/>
    </source>
</evidence>
<dbReference type="SUPFAM" id="SSF52540">
    <property type="entry name" value="P-loop containing nucleoside triphosphate hydrolases"/>
    <property type="match status" value="1"/>
</dbReference>
<feature type="domain" description="ABC transporter" evidence="5">
    <location>
        <begin position="7"/>
        <end position="237"/>
    </location>
</feature>
<evidence type="ECO:0000313" key="7">
    <source>
        <dbReference type="Proteomes" id="UP001410795"/>
    </source>
</evidence>
<dbReference type="InterPro" id="IPR003593">
    <property type="entry name" value="AAA+_ATPase"/>
</dbReference>
<comment type="caution">
    <text evidence="6">The sequence shown here is derived from an EMBL/GenBank/DDBJ whole genome shotgun (WGS) entry which is preliminary data.</text>
</comment>